<dbReference type="Pfam" id="PF03080">
    <property type="entry name" value="Neprosin"/>
    <property type="match status" value="1"/>
</dbReference>
<name>A0A843XV56_COLES</name>
<gene>
    <name evidence="2" type="ORF">Taro_056084</name>
</gene>
<evidence type="ECO:0000313" key="3">
    <source>
        <dbReference type="Proteomes" id="UP000652761"/>
    </source>
</evidence>
<keyword evidence="3" id="KW-1185">Reference proteome</keyword>
<feature type="domain" description="Neprosin PEP catalytic" evidence="1">
    <location>
        <begin position="1"/>
        <end position="178"/>
    </location>
</feature>
<dbReference type="PANTHER" id="PTHR31589">
    <property type="entry name" value="PROTEIN, PUTATIVE (DUF239)-RELATED-RELATED"/>
    <property type="match status" value="1"/>
</dbReference>
<feature type="non-terminal residue" evidence="2">
    <location>
        <position position="1"/>
    </location>
</feature>
<dbReference type="PROSITE" id="PS52045">
    <property type="entry name" value="NEPROSIN_PEP_CD"/>
    <property type="match status" value="1"/>
</dbReference>
<proteinExistence type="predicted"/>
<dbReference type="InterPro" id="IPR053168">
    <property type="entry name" value="Glutamic_endopeptidase"/>
</dbReference>
<sequence length="178" mass="20182">NNGYETYCYNLQCPGFVRMNANINLGMSLEPVSTYGGQQYDIDLEIFQDRGTKNWWLRLHGVLLGYWPSSIVPQLHDGAQIHNFGGEILNKKPPGQHTGTQMGSGHFAHEGFMKSAFFKNILIANSEDPWRYTSPTRGDAYTIITHPYCYDLEVAHNVELQWGYYFFYGGPGRSASCP</sequence>
<comment type="caution">
    <text evidence="2">The sequence shown here is derived from an EMBL/GenBank/DDBJ whole genome shotgun (WGS) entry which is preliminary data.</text>
</comment>
<accession>A0A843XV56</accession>
<dbReference type="OrthoDB" id="635613at2759"/>
<dbReference type="InterPro" id="IPR004314">
    <property type="entry name" value="Neprosin"/>
</dbReference>
<evidence type="ECO:0000313" key="2">
    <source>
        <dbReference type="EMBL" id="MQM23023.1"/>
    </source>
</evidence>
<reference evidence="2" key="1">
    <citation type="submission" date="2017-07" db="EMBL/GenBank/DDBJ databases">
        <title>Taro Niue Genome Assembly and Annotation.</title>
        <authorList>
            <person name="Atibalentja N."/>
            <person name="Keating K."/>
            <person name="Fields C.J."/>
        </authorList>
    </citation>
    <scope>NUCLEOTIDE SEQUENCE</scope>
    <source>
        <strain evidence="2">Niue_2</strain>
        <tissue evidence="2">Leaf</tissue>
    </source>
</reference>
<evidence type="ECO:0000259" key="1">
    <source>
        <dbReference type="PROSITE" id="PS52045"/>
    </source>
</evidence>
<organism evidence="2 3">
    <name type="scientific">Colocasia esculenta</name>
    <name type="common">Wild taro</name>
    <name type="synonym">Arum esculentum</name>
    <dbReference type="NCBI Taxonomy" id="4460"/>
    <lineage>
        <taxon>Eukaryota</taxon>
        <taxon>Viridiplantae</taxon>
        <taxon>Streptophyta</taxon>
        <taxon>Embryophyta</taxon>
        <taxon>Tracheophyta</taxon>
        <taxon>Spermatophyta</taxon>
        <taxon>Magnoliopsida</taxon>
        <taxon>Liliopsida</taxon>
        <taxon>Araceae</taxon>
        <taxon>Aroideae</taxon>
        <taxon>Colocasieae</taxon>
        <taxon>Colocasia</taxon>
    </lineage>
</organism>
<dbReference type="AlphaFoldDB" id="A0A843XV56"/>
<dbReference type="EMBL" id="NMUH01014770">
    <property type="protein sequence ID" value="MQM23023.1"/>
    <property type="molecule type" value="Genomic_DNA"/>
</dbReference>
<protein>
    <recommendedName>
        <fullName evidence="1">Neprosin PEP catalytic domain-containing protein</fullName>
    </recommendedName>
</protein>
<dbReference type="PANTHER" id="PTHR31589:SF57">
    <property type="entry name" value="OS06G0474500 PROTEIN"/>
    <property type="match status" value="1"/>
</dbReference>
<dbReference type="Proteomes" id="UP000652761">
    <property type="component" value="Unassembled WGS sequence"/>
</dbReference>